<keyword evidence="8" id="KW-1185">Reference proteome</keyword>
<evidence type="ECO:0000256" key="2">
    <source>
        <dbReference type="ARBA" id="ARBA00007441"/>
    </source>
</evidence>
<dbReference type="GO" id="GO:0030170">
    <property type="term" value="F:pyridoxal phosphate binding"/>
    <property type="evidence" value="ECO:0007669"/>
    <property type="project" value="InterPro"/>
</dbReference>
<evidence type="ECO:0000259" key="6">
    <source>
        <dbReference type="Pfam" id="PF00155"/>
    </source>
</evidence>
<dbReference type="PANTHER" id="PTHR43807">
    <property type="entry name" value="FI04487P"/>
    <property type="match status" value="1"/>
</dbReference>
<evidence type="ECO:0000256" key="4">
    <source>
        <dbReference type="ARBA" id="ARBA00022679"/>
    </source>
</evidence>
<keyword evidence="3 7" id="KW-0032">Aminotransferase</keyword>
<keyword evidence="5" id="KW-0663">Pyridoxal phosphate</keyword>
<comment type="caution">
    <text evidence="7">The sequence shown here is derived from an EMBL/GenBank/DDBJ whole genome shotgun (WGS) entry which is preliminary data.</text>
</comment>
<dbReference type="SUPFAM" id="SSF53383">
    <property type="entry name" value="PLP-dependent transferases"/>
    <property type="match status" value="1"/>
</dbReference>
<comment type="similarity">
    <text evidence="2">Belongs to the class-I pyridoxal-phosphate-dependent aminotransferase family.</text>
</comment>
<dbReference type="InterPro" id="IPR015421">
    <property type="entry name" value="PyrdxlP-dep_Trfase_major"/>
</dbReference>
<dbReference type="Proteomes" id="UP000484988">
    <property type="component" value="Unassembled WGS sequence"/>
</dbReference>
<accession>A0A6A0ATY1</accession>
<dbReference type="AlphaFoldDB" id="A0A6A0ATY1"/>
<dbReference type="NCBIfam" id="NF005855">
    <property type="entry name" value="PRK07777.1"/>
    <property type="match status" value="1"/>
</dbReference>
<protein>
    <submittedName>
        <fullName evidence="7">Pyridoxal phosphate-dependent aminotransferase</fullName>
    </submittedName>
</protein>
<dbReference type="EMBL" id="BLLG01000006">
    <property type="protein sequence ID" value="GFH36326.1"/>
    <property type="molecule type" value="Genomic_DNA"/>
</dbReference>
<dbReference type="InterPro" id="IPR051326">
    <property type="entry name" value="Kynurenine-oxoglutarate_AT"/>
</dbReference>
<evidence type="ECO:0000256" key="5">
    <source>
        <dbReference type="ARBA" id="ARBA00022898"/>
    </source>
</evidence>
<dbReference type="Gene3D" id="3.40.640.10">
    <property type="entry name" value="Type I PLP-dependent aspartate aminotransferase-like (Major domain)"/>
    <property type="match status" value="1"/>
</dbReference>
<gene>
    <name evidence="7" type="ORF">SCWH03_25530</name>
</gene>
<evidence type="ECO:0000256" key="1">
    <source>
        <dbReference type="ARBA" id="ARBA00001933"/>
    </source>
</evidence>
<dbReference type="CDD" id="cd00609">
    <property type="entry name" value="AAT_like"/>
    <property type="match status" value="1"/>
</dbReference>
<dbReference type="Gene3D" id="3.90.1150.10">
    <property type="entry name" value="Aspartate Aminotransferase, domain 1"/>
    <property type="match status" value="1"/>
</dbReference>
<dbReference type="FunFam" id="3.40.640.10:FF:000033">
    <property type="entry name" value="Aspartate aminotransferase"/>
    <property type="match status" value="1"/>
</dbReference>
<sequence length="403" mass="43936">MCTLIGYPSENGGEMNTRPLLNRRLDGLGTTIFAEMSALATATGAINLGQGFPDTDGPESVREAAVRALRDGRGNQYPPGPGVPELRQAIADHQHRFYDLTLDPDTEILVTAGATEAIAAAMLALLEPGDEVIAFEPFYDSYAACIAMAGAKRVPLTLRAPSFRPDLDELRSKITPRTRLLLLNTPHNPTGMVLTADEQRAIAALAVEHDLLVVTDEVYEHLVFNGTAHVPIATLPGMRERTVSISSAGKTFSFTGWKVGWAMADAPLIAAVRTAKQYLTYVSAGPFQYAVAEALRLPDSYFDGFRADLQRKRDLLGDGLRAVGFEVYQPEGTYFITTDITPFGEKDAYAFCRTLPERCGVVAIPNSVFYDDPDAGRTQVRFTFCKRNDVLDEAASRLQHLAS</sequence>
<proteinExistence type="inferred from homology"/>
<reference evidence="7 8" key="1">
    <citation type="submission" date="2020-02" db="EMBL/GenBank/DDBJ databases">
        <title>Whole Genome Shotgun Sequence of Streptomyces sp. strain CWH03.</title>
        <authorList>
            <person name="Dohra H."/>
            <person name="Kodani S."/>
            <person name="Yamamura H."/>
        </authorList>
    </citation>
    <scope>NUCLEOTIDE SEQUENCE [LARGE SCALE GENOMIC DNA]</scope>
    <source>
        <strain evidence="7 8">CWH03</strain>
    </source>
</reference>
<evidence type="ECO:0000313" key="8">
    <source>
        <dbReference type="Proteomes" id="UP000484988"/>
    </source>
</evidence>
<evidence type="ECO:0000313" key="7">
    <source>
        <dbReference type="EMBL" id="GFH36326.1"/>
    </source>
</evidence>
<dbReference type="InterPro" id="IPR015424">
    <property type="entry name" value="PyrdxlP-dep_Trfase"/>
</dbReference>
<name>A0A6A0ATY1_9ACTN</name>
<dbReference type="GO" id="GO:0005737">
    <property type="term" value="C:cytoplasm"/>
    <property type="evidence" value="ECO:0007669"/>
    <property type="project" value="TreeGrafter"/>
</dbReference>
<dbReference type="Pfam" id="PF00155">
    <property type="entry name" value="Aminotran_1_2"/>
    <property type="match status" value="1"/>
</dbReference>
<keyword evidence="4 7" id="KW-0808">Transferase</keyword>
<feature type="domain" description="Aminotransferase class I/classII large" evidence="6">
    <location>
        <begin position="45"/>
        <end position="398"/>
    </location>
</feature>
<comment type="cofactor">
    <cofactor evidence="1">
        <name>pyridoxal 5'-phosphate</name>
        <dbReference type="ChEBI" id="CHEBI:597326"/>
    </cofactor>
</comment>
<dbReference type="GO" id="GO:0016212">
    <property type="term" value="F:kynurenine-oxoglutarate transaminase activity"/>
    <property type="evidence" value="ECO:0007669"/>
    <property type="project" value="TreeGrafter"/>
</dbReference>
<organism evidence="7 8">
    <name type="scientific">Streptomyces pacificus</name>
    <dbReference type="NCBI Taxonomy" id="2705029"/>
    <lineage>
        <taxon>Bacteria</taxon>
        <taxon>Bacillati</taxon>
        <taxon>Actinomycetota</taxon>
        <taxon>Actinomycetes</taxon>
        <taxon>Kitasatosporales</taxon>
        <taxon>Streptomycetaceae</taxon>
        <taxon>Streptomyces</taxon>
    </lineage>
</organism>
<dbReference type="NCBIfam" id="NF006569">
    <property type="entry name" value="PRK09082.1"/>
    <property type="match status" value="1"/>
</dbReference>
<dbReference type="InterPro" id="IPR015422">
    <property type="entry name" value="PyrdxlP-dep_Trfase_small"/>
</dbReference>
<dbReference type="PANTHER" id="PTHR43807:SF20">
    <property type="entry name" value="FI04487P"/>
    <property type="match status" value="1"/>
</dbReference>
<evidence type="ECO:0000256" key="3">
    <source>
        <dbReference type="ARBA" id="ARBA00022576"/>
    </source>
</evidence>
<dbReference type="InterPro" id="IPR004839">
    <property type="entry name" value="Aminotransferase_I/II_large"/>
</dbReference>